<dbReference type="PROSITE" id="PS00211">
    <property type="entry name" value="ABC_TRANSPORTER_1"/>
    <property type="match status" value="1"/>
</dbReference>
<dbReference type="Proteomes" id="UP000019141">
    <property type="component" value="Unassembled WGS sequence"/>
</dbReference>
<reference evidence="5 6" key="1">
    <citation type="journal article" date="2014" name="Nature">
        <title>An environmental bacterial taxon with a large and distinct metabolic repertoire.</title>
        <authorList>
            <person name="Wilson M.C."/>
            <person name="Mori T."/>
            <person name="Ruckert C."/>
            <person name="Uria A.R."/>
            <person name="Helf M.J."/>
            <person name="Takada K."/>
            <person name="Gernert C."/>
            <person name="Steffens U.A."/>
            <person name="Heycke N."/>
            <person name="Schmitt S."/>
            <person name="Rinke C."/>
            <person name="Helfrich E.J."/>
            <person name="Brachmann A.O."/>
            <person name="Gurgui C."/>
            <person name="Wakimoto T."/>
            <person name="Kracht M."/>
            <person name="Crusemann M."/>
            <person name="Hentschel U."/>
            <person name="Abe I."/>
            <person name="Matsunaga S."/>
            <person name="Kalinowski J."/>
            <person name="Takeyama H."/>
            <person name="Piel J."/>
        </authorList>
    </citation>
    <scope>NUCLEOTIDE SEQUENCE [LARGE SCALE GENOMIC DNA]</scope>
    <source>
        <strain evidence="6">TSY1</strain>
    </source>
</reference>
<sequence length="256" mass="28212">METREVVARAENLSLAYGSQTVLADLDLTIQAGEFWFCLGPNGAGKTTLMQALLGRIEPRQGQLWLHEQLASRLRLGFVPQRCDLNPALPTTVREFVQLGEVGLHLSRRERRDRLSWALESVGLGDTARQNYWTLSGGQRQRALVARALIRQPRLLLLDEPTNNLDLPTSEGLLQLLAMLNQRDNLTLFFIAHDVAIAARYASHALLLHSGRGISGPVDDILTSAHLSQLYGVQMAIDRHLSGTVTVQVAGQEGAP</sequence>
<keyword evidence="1" id="KW-0813">Transport</keyword>
<evidence type="ECO:0000313" key="6">
    <source>
        <dbReference type="Proteomes" id="UP000019141"/>
    </source>
</evidence>
<evidence type="ECO:0000256" key="1">
    <source>
        <dbReference type="ARBA" id="ARBA00022448"/>
    </source>
</evidence>
<feature type="domain" description="ABC transporter" evidence="4">
    <location>
        <begin position="8"/>
        <end position="235"/>
    </location>
</feature>
<dbReference type="SMART" id="SM00382">
    <property type="entry name" value="AAA"/>
    <property type="match status" value="1"/>
</dbReference>
<evidence type="ECO:0000259" key="4">
    <source>
        <dbReference type="PROSITE" id="PS50893"/>
    </source>
</evidence>
<dbReference type="AlphaFoldDB" id="W4LR63"/>
<evidence type="ECO:0000256" key="2">
    <source>
        <dbReference type="ARBA" id="ARBA00022741"/>
    </source>
</evidence>
<dbReference type="InterPro" id="IPR050153">
    <property type="entry name" value="Metal_Ion_Import_ABC"/>
</dbReference>
<keyword evidence="3" id="KW-0067">ATP-binding</keyword>
<dbReference type="PANTHER" id="PTHR42734">
    <property type="entry name" value="METAL TRANSPORT SYSTEM ATP-BINDING PROTEIN TM_0124-RELATED"/>
    <property type="match status" value="1"/>
</dbReference>
<dbReference type="InterPro" id="IPR027417">
    <property type="entry name" value="P-loop_NTPase"/>
</dbReference>
<dbReference type="HOGENOM" id="CLU_000604_1_11_7"/>
<dbReference type="GO" id="GO:0005524">
    <property type="term" value="F:ATP binding"/>
    <property type="evidence" value="ECO:0007669"/>
    <property type="project" value="UniProtKB-KW"/>
</dbReference>
<keyword evidence="2" id="KW-0547">Nucleotide-binding</keyword>
<dbReference type="Gene3D" id="3.40.50.300">
    <property type="entry name" value="P-loop containing nucleotide triphosphate hydrolases"/>
    <property type="match status" value="1"/>
</dbReference>
<dbReference type="InterPro" id="IPR003439">
    <property type="entry name" value="ABC_transporter-like_ATP-bd"/>
</dbReference>
<organism evidence="5 6">
    <name type="scientific">Entotheonella factor</name>
    <dbReference type="NCBI Taxonomy" id="1429438"/>
    <lineage>
        <taxon>Bacteria</taxon>
        <taxon>Pseudomonadati</taxon>
        <taxon>Nitrospinota/Tectimicrobiota group</taxon>
        <taxon>Candidatus Tectimicrobiota</taxon>
        <taxon>Candidatus Entotheonellia</taxon>
        <taxon>Candidatus Entotheonellales</taxon>
        <taxon>Candidatus Entotheonellaceae</taxon>
        <taxon>Candidatus Entotheonella</taxon>
    </lineage>
</organism>
<dbReference type="InterPro" id="IPR017871">
    <property type="entry name" value="ABC_transporter-like_CS"/>
</dbReference>
<dbReference type="EMBL" id="AZHW01000350">
    <property type="protein sequence ID" value="ETX00355.1"/>
    <property type="molecule type" value="Genomic_DNA"/>
</dbReference>
<evidence type="ECO:0000313" key="5">
    <source>
        <dbReference type="EMBL" id="ETX00355.1"/>
    </source>
</evidence>
<dbReference type="SUPFAM" id="SSF52540">
    <property type="entry name" value="P-loop containing nucleoside triphosphate hydrolases"/>
    <property type="match status" value="1"/>
</dbReference>
<protein>
    <recommendedName>
        <fullName evidence="4">ABC transporter domain-containing protein</fullName>
    </recommendedName>
</protein>
<dbReference type="GO" id="GO:0016887">
    <property type="term" value="F:ATP hydrolysis activity"/>
    <property type="evidence" value="ECO:0007669"/>
    <property type="project" value="InterPro"/>
</dbReference>
<dbReference type="Pfam" id="PF00005">
    <property type="entry name" value="ABC_tran"/>
    <property type="match status" value="1"/>
</dbReference>
<accession>W4LR63</accession>
<proteinExistence type="predicted"/>
<keyword evidence="6" id="KW-1185">Reference proteome</keyword>
<gene>
    <name evidence="5" type="ORF">ETSY1_11540</name>
</gene>
<evidence type="ECO:0000256" key="3">
    <source>
        <dbReference type="ARBA" id="ARBA00022840"/>
    </source>
</evidence>
<comment type="caution">
    <text evidence="5">The sequence shown here is derived from an EMBL/GenBank/DDBJ whole genome shotgun (WGS) entry which is preliminary data.</text>
</comment>
<name>W4LR63_ENTF1</name>
<dbReference type="InterPro" id="IPR003593">
    <property type="entry name" value="AAA+_ATPase"/>
</dbReference>
<dbReference type="PROSITE" id="PS50893">
    <property type="entry name" value="ABC_TRANSPORTER_2"/>
    <property type="match status" value="1"/>
</dbReference>